<feature type="transmembrane region" description="Helical" evidence="8">
    <location>
        <begin position="117"/>
        <end position="139"/>
    </location>
</feature>
<proteinExistence type="inferred from homology"/>
<dbReference type="CDD" id="cd07571">
    <property type="entry name" value="ALP_N-acyl_transferase"/>
    <property type="match status" value="1"/>
</dbReference>
<dbReference type="Gene3D" id="3.60.110.10">
    <property type="entry name" value="Carbon-nitrogen hydrolase"/>
    <property type="match status" value="1"/>
</dbReference>
<dbReference type="SUPFAM" id="SSF56317">
    <property type="entry name" value="Carbon-nitrogen hydrolase"/>
    <property type="match status" value="1"/>
</dbReference>
<organism evidence="10 11">
    <name type="scientific">Cutibacterium avidum</name>
    <dbReference type="NCBI Taxonomy" id="33010"/>
    <lineage>
        <taxon>Bacteria</taxon>
        <taxon>Bacillati</taxon>
        <taxon>Actinomycetota</taxon>
        <taxon>Actinomycetes</taxon>
        <taxon>Propionibacteriales</taxon>
        <taxon>Propionibacteriaceae</taxon>
        <taxon>Cutibacterium</taxon>
    </lineage>
</organism>
<dbReference type="UniPathway" id="UPA00666"/>
<accession>A0A3E2DHK8</accession>
<evidence type="ECO:0000256" key="7">
    <source>
        <dbReference type="ARBA" id="ARBA00023315"/>
    </source>
</evidence>
<feature type="transmembrane region" description="Helical" evidence="8">
    <location>
        <begin position="60"/>
        <end position="78"/>
    </location>
</feature>
<evidence type="ECO:0000256" key="5">
    <source>
        <dbReference type="ARBA" id="ARBA00022989"/>
    </source>
</evidence>
<evidence type="ECO:0000259" key="9">
    <source>
        <dbReference type="PROSITE" id="PS50263"/>
    </source>
</evidence>
<evidence type="ECO:0000256" key="4">
    <source>
        <dbReference type="ARBA" id="ARBA00022692"/>
    </source>
</evidence>
<feature type="domain" description="CN hydrolase" evidence="9">
    <location>
        <begin position="222"/>
        <end position="477"/>
    </location>
</feature>
<keyword evidence="2 8" id="KW-1003">Cell membrane</keyword>
<comment type="catalytic activity">
    <reaction evidence="8">
        <text>N-terminal S-1,2-diacyl-sn-glyceryl-L-cysteinyl-[lipoprotein] + a glycerophospholipid = N-acyl-S-1,2-diacyl-sn-glyceryl-L-cysteinyl-[lipoprotein] + a 2-acyl-sn-glycero-3-phospholipid + H(+)</text>
        <dbReference type="Rhea" id="RHEA:48228"/>
        <dbReference type="Rhea" id="RHEA-COMP:14681"/>
        <dbReference type="Rhea" id="RHEA-COMP:14684"/>
        <dbReference type="ChEBI" id="CHEBI:15378"/>
        <dbReference type="ChEBI" id="CHEBI:136912"/>
        <dbReference type="ChEBI" id="CHEBI:140656"/>
        <dbReference type="ChEBI" id="CHEBI:140657"/>
        <dbReference type="ChEBI" id="CHEBI:140660"/>
        <dbReference type="EC" id="2.3.1.269"/>
    </reaction>
</comment>
<comment type="pathway">
    <text evidence="8">Protein modification; lipoprotein biosynthesis (N-acyl transfer).</text>
</comment>
<dbReference type="GO" id="GO:0016410">
    <property type="term" value="F:N-acyltransferase activity"/>
    <property type="evidence" value="ECO:0007669"/>
    <property type="project" value="UniProtKB-UniRule"/>
</dbReference>
<dbReference type="InterPro" id="IPR045378">
    <property type="entry name" value="LNT_N"/>
</dbReference>
<dbReference type="GO" id="GO:0005886">
    <property type="term" value="C:plasma membrane"/>
    <property type="evidence" value="ECO:0007669"/>
    <property type="project" value="UniProtKB-SubCell"/>
</dbReference>
<comment type="similarity">
    <text evidence="8">Belongs to the CN hydrolase family. Apolipoprotein N-acyltransferase subfamily.</text>
</comment>
<evidence type="ECO:0000313" key="10">
    <source>
        <dbReference type="EMBL" id="RFT44845.1"/>
    </source>
</evidence>
<evidence type="ECO:0000256" key="3">
    <source>
        <dbReference type="ARBA" id="ARBA00022679"/>
    </source>
</evidence>
<dbReference type="EMBL" id="NOWI01000004">
    <property type="protein sequence ID" value="RFT44845.1"/>
    <property type="molecule type" value="Genomic_DNA"/>
</dbReference>
<feature type="transmembrane region" description="Helical" evidence="8">
    <location>
        <begin position="187"/>
        <end position="207"/>
    </location>
</feature>
<feature type="transmembrane region" description="Helical" evidence="8">
    <location>
        <begin position="489"/>
        <end position="508"/>
    </location>
</feature>
<dbReference type="PANTHER" id="PTHR38686">
    <property type="entry name" value="APOLIPOPROTEIN N-ACYLTRANSFERASE"/>
    <property type="match status" value="1"/>
</dbReference>
<evidence type="ECO:0000256" key="2">
    <source>
        <dbReference type="ARBA" id="ARBA00022475"/>
    </source>
</evidence>
<keyword evidence="10" id="KW-0449">Lipoprotein</keyword>
<dbReference type="NCBIfam" id="TIGR00546">
    <property type="entry name" value="lnt"/>
    <property type="match status" value="1"/>
</dbReference>
<keyword evidence="3 8" id="KW-0808">Transferase</keyword>
<dbReference type="PROSITE" id="PS50263">
    <property type="entry name" value="CN_HYDROLASE"/>
    <property type="match status" value="1"/>
</dbReference>
<dbReference type="PANTHER" id="PTHR38686:SF1">
    <property type="entry name" value="APOLIPOPROTEIN N-ACYLTRANSFERASE"/>
    <property type="match status" value="1"/>
</dbReference>
<feature type="transmembrane region" description="Helical" evidence="8">
    <location>
        <begin position="35"/>
        <end position="53"/>
    </location>
</feature>
<keyword evidence="6 8" id="KW-0472">Membrane</keyword>
<comment type="subcellular location">
    <subcellularLocation>
        <location evidence="1 8">Cell membrane</location>
        <topology evidence="1 8">Multi-pass membrane protein</topology>
    </subcellularLocation>
</comment>
<dbReference type="Proteomes" id="UP000259211">
    <property type="component" value="Unassembled WGS sequence"/>
</dbReference>
<evidence type="ECO:0000256" key="1">
    <source>
        <dbReference type="ARBA" id="ARBA00004651"/>
    </source>
</evidence>
<dbReference type="Pfam" id="PF20154">
    <property type="entry name" value="LNT_N"/>
    <property type="match status" value="1"/>
</dbReference>
<dbReference type="AlphaFoldDB" id="A0A3E2DHK8"/>
<dbReference type="RefSeq" id="WP_065672789.1">
    <property type="nucleotide sequence ID" value="NZ_AP024308.1"/>
</dbReference>
<feature type="transmembrane region" description="Helical" evidence="8">
    <location>
        <begin position="151"/>
        <end position="175"/>
    </location>
</feature>
<sequence>MTHLSHLSRTSWLRGLAALAAGAATGTGFQPLDWWILVIPGLAALILLVRPTTGRAAAGLGYLFGLGLFATTIAWVGVMGHPVAVLLTAVMALWCLLAGWAIRCVSVLPGAPLFQAMVWTATEVGAAAVPLGGFGWVRLAWAVVDTPWVGALRWAGTTGTSLLVALAAALLARVVAARGKRRVHNAVGLMAELVVVAVLATVSGTIATRVTHHDDSVRVLVVQGGVDGTAGPYAMGYARSVTDNHLSQTIMAVAEQRVSGKGAHDMILWPENSTDIDPVLDVKSHQIVMGALAISKRPILVGAVTDGPGDDERQTTSMWWPASSPKPTSIYHKRNLVPFGEWIPARSFFLPLIPILENIGRQSVPGTTPGVLDSTISGTKVPIGVVVCFEVAYDDTVADTVRHGARILAVQSNNSSFIDTAQTPQQWQITRARAVETGRHIIVSTTNSFSGLVNPDGSVCLRTEEGAHTNFTVRVPLESGLTLAVRMGMWLRVVVVLVAAGAAVVSVIRRRRDMLAQANNRSERNVRHRH</sequence>
<keyword evidence="4 8" id="KW-0812">Transmembrane</keyword>
<name>A0A3E2DHK8_9ACTN</name>
<dbReference type="Pfam" id="PF00795">
    <property type="entry name" value="CN_hydrolase"/>
    <property type="match status" value="1"/>
</dbReference>
<dbReference type="EC" id="2.3.1.269" evidence="8"/>
<keyword evidence="7 8" id="KW-0012">Acyltransferase</keyword>
<dbReference type="InterPro" id="IPR036526">
    <property type="entry name" value="C-N_Hydrolase_sf"/>
</dbReference>
<comment type="function">
    <text evidence="8">Catalyzes the phospholipid dependent N-acylation of the N-terminal cysteine of apolipoprotein, the last step in lipoprotein maturation.</text>
</comment>
<evidence type="ECO:0000256" key="6">
    <source>
        <dbReference type="ARBA" id="ARBA00023136"/>
    </source>
</evidence>
<dbReference type="GO" id="GO:0042158">
    <property type="term" value="P:lipoprotein biosynthetic process"/>
    <property type="evidence" value="ECO:0007669"/>
    <property type="project" value="UniProtKB-UniRule"/>
</dbReference>
<reference evidence="10 11" key="1">
    <citation type="submission" date="2017-07" db="EMBL/GenBank/DDBJ databases">
        <authorList>
            <person name="Sun Z.S."/>
            <person name="Albrecht U."/>
            <person name="Echele G."/>
            <person name="Lee C.C."/>
        </authorList>
    </citation>
    <scope>NUCLEOTIDE SEQUENCE [LARGE SCALE GENOMIC DNA]</scope>
    <source>
        <strain evidence="10 11">P16-029</strain>
    </source>
</reference>
<feature type="transmembrane region" description="Helical" evidence="8">
    <location>
        <begin position="84"/>
        <end position="105"/>
    </location>
</feature>
<dbReference type="PROSITE" id="PS51318">
    <property type="entry name" value="TAT"/>
    <property type="match status" value="1"/>
</dbReference>
<keyword evidence="5 8" id="KW-1133">Transmembrane helix</keyword>
<gene>
    <name evidence="8 10" type="primary">lnt</name>
    <name evidence="10" type="ORF">CHT91_05085</name>
</gene>
<comment type="caution">
    <text evidence="10">The sequence shown here is derived from an EMBL/GenBank/DDBJ whole genome shotgun (WGS) entry which is preliminary data.</text>
</comment>
<dbReference type="InterPro" id="IPR004563">
    <property type="entry name" value="Apolipo_AcylTrfase"/>
</dbReference>
<evidence type="ECO:0000256" key="8">
    <source>
        <dbReference type="HAMAP-Rule" id="MF_01148"/>
    </source>
</evidence>
<dbReference type="InterPro" id="IPR006311">
    <property type="entry name" value="TAT_signal"/>
</dbReference>
<protein>
    <recommendedName>
        <fullName evidence="8">Apolipoprotein N-acyltransferase</fullName>
        <shortName evidence="8">ALP N-acyltransferase</shortName>
        <ecNumber evidence="8">2.3.1.269</ecNumber>
    </recommendedName>
</protein>
<dbReference type="HAMAP" id="MF_01148">
    <property type="entry name" value="Lnt"/>
    <property type="match status" value="1"/>
</dbReference>
<evidence type="ECO:0000313" key="11">
    <source>
        <dbReference type="Proteomes" id="UP000259211"/>
    </source>
</evidence>
<dbReference type="InterPro" id="IPR003010">
    <property type="entry name" value="C-N_Hydrolase"/>
</dbReference>